<evidence type="ECO:0000313" key="1">
    <source>
        <dbReference type="EMBL" id="KAG7765916.1"/>
    </source>
</evidence>
<organism evidence="1 2">
    <name type="scientific">Ogataea haglerorum</name>
    <dbReference type="NCBI Taxonomy" id="1937702"/>
    <lineage>
        <taxon>Eukaryota</taxon>
        <taxon>Fungi</taxon>
        <taxon>Dikarya</taxon>
        <taxon>Ascomycota</taxon>
        <taxon>Saccharomycotina</taxon>
        <taxon>Pichiomycetes</taxon>
        <taxon>Pichiales</taxon>
        <taxon>Pichiaceae</taxon>
        <taxon>Ogataea</taxon>
    </lineage>
</organism>
<evidence type="ECO:0000313" key="2">
    <source>
        <dbReference type="Proteomes" id="UP000697297"/>
    </source>
</evidence>
<reference evidence="1 2" key="1">
    <citation type="journal article" date="2021" name="G3 (Bethesda)">
        <title>Genomic diversity, chromosomal rearrangements, and interspecies hybridization in the ogataea polymorpha species complex.</title>
        <authorList>
            <person name="Hanson S.J."/>
            <person name="Cinneide E.O."/>
            <person name="Salzberg L.I."/>
            <person name="Wolfe K.H."/>
            <person name="McGowan J."/>
            <person name="Fitzpatrick D.A."/>
            <person name="Matlin K."/>
        </authorList>
    </citation>
    <scope>NUCLEOTIDE SEQUENCE [LARGE SCALE GENOMIC DNA]</scope>
    <source>
        <strain evidence="1">81-436-3</strain>
    </source>
</reference>
<proteinExistence type="predicted"/>
<comment type="caution">
    <text evidence="1">The sequence shown here is derived from an EMBL/GenBank/DDBJ whole genome shotgun (WGS) entry which is preliminary data.</text>
</comment>
<dbReference type="Proteomes" id="UP000697297">
    <property type="component" value="Unassembled WGS sequence"/>
</dbReference>
<gene>
    <name evidence="1" type="ORF">KL946_002096</name>
</gene>
<dbReference type="EMBL" id="JAHLUN010000005">
    <property type="protein sequence ID" value="KAG7765916.1"/>
    <property type="molecule type" value="Genomic_DNA"/>
</dbReference>
<name>A0ABQ7RHT9_9ASCO</name>
<accession>A0ABQ7RHT9</accession>
<sequence>MFQAEDLFCTAGLGQRARYTAGKPVGARDGWASMCQSGWGQSSHSGTNTPQWQAADGIGISMGTIARLMTCDDGKVAVYGARWWEEWIETQPHIGGFYSFEELPSAEPRNSSCASGKLLNRTVNGTLDCPNSAILLGRIEFPGRSLLSHAS</sequence>
<keyword evidence="2" id="KW-1185">Reference proteome</keyword>
<protein>
    <submittedName>
        <fullName evidence="1">Uncharacterized protein</fullName>
    </submittedName>
</protein>